<proteinExistence type="predicted"/>
<comment type="caution">
    <text evidence="1">The sequence shown here is derived from an EMBL/GenBank/DDBJ whole genome shotgun (WGS) entry which is preliminary data.</text>
</comment>
<dbReference type="AlphaFoldDB" id="A0AAN8JX40"/>
<keyword evidence="2" id="KW-1185">Reference proteome</keyword>
<evidence type="ECO:0000313" key="2">
    <source>
        <dbReference type="Proteomes" id="UP001347796"/>
    </source>
</evidence>
<sequence>MTGSDISFDEFIKSLITATDDRPMMGPLRNDLLRMIGRYRDCAVACEHQFSKRGGTEQHLGSRLSLLCEMVTRNGISTLSETVKDYCRPYSDFSDTSF</sequence>
<dbReference type="Proteomes" id="UP001347796">
    <property type="component" value="Unassembled WGS sequence"/>
</dbReference>
<organism evidence="1 2">
    <name type="scientific">Patella caerulea</name>
    <name type="common">Rayed Mediterranean limpet</name>
    <dbReference type="NCBI Taxonomy" id="87958"/>
    <lineage>
        <taxon>Eukaryota</taxon>
        <taxon>Metazoa</taxon>
        <taxon>Spiralia</taxon>
        <taxon>Lophotrochozoa</taxon>
        <taxon>Mollusca</taxon>
        <taxon>Gastropoda</taxon>
        <taxon>Patellogastropoda</taxon>
        <taxon>Patelloidea</taxon>
        <taxon>Patellidae</taxon>
        <taxon>Patella</taxon>
    </lineage>
</organism>
<gene>
    <name evidence="1" type="ORF">SNE40_010117</name>
</gene>
<protein>
    <submittedName>
        <fullName evidence="1">Uncharacterized protein</fullName>
    </submittedName>
</protein>
<dbReference type="EMBL" id="JAZGQO010000007">
    <property type="protein sequence ID" value="KAK6182418.1"/>
    <property type="molecule type" value="Genomic_DNA"/>
</dbReference>
<reference evidence="1 2" key="1">
    <citation type="submission" date="2024-01" db="EMBL/GenBank/DDBJ databases">
        <title>The genome of the rayed Mediterranean limpet Patella caerulea (Linnaeus, 1758).</title>
        <authorList>
            <person name="Anh-Thu Weber A."/>
            <person name="Halstead-Nussloch G."/>
        </authorList>
    </citation>
    <scope>NUCLEOTIDE SEQUENCE [LARGE SCALE GENOMIC DNA]</scope>
    <source>
        <strain evidence="1">AATW-2023a</strain>
        <tissue evidence="1">Whole specimen</tissue>
    </source>
</reference>
<name>A0AAN8JX40_PATCE</name>
<accession>A0AAN8JX40</accession>
<evidence type="ECO:0000313" key="1">
    <source>
        <dbReference type="EMBL" id="KAK6182418.1"/>
    </source>
</evidence>